<protein>
    <recommendedName>
        <fullName evidence="1">Pyrrolo-quinoline quinone repeat domain-containing protein</fullName>
    </recommendedName>
</protein>
<gene>
    <name evidence="2" type="ORF">METZ01_LOCUS327057</name>
</gene>
<dbReference type="Pfam" id="PF01011">
    <property type="entry name" value="PQQ"/>
    <property type="match status" value="1"/>
</dbReference>
<dbReference type="InterPro" id="IPR002372">
    <property type="entry name" value="PQQ_rpt_dom"/>
</dbReference>
<dbReference type="AlphaFoldDB" id="A0A382PLE1"/>
<dbReference type="PANTHER" id="PTHR34512">
    <property type="entry name" value="CELL SURFACE PROTEIN"/>
    <property type="match status" value="1"/>
</dbReference>
<organism evidence="2">
    <name type="scientific">marine metagenome</name>
    <dbReference type="NCBI Taxonomy" id="408172"/>
    <lineage>
        <taxon>unclassified sequences</taxon>
        <taxon>metagenomes</taxon>
        <taxon>ecological metagenomes</taxon>
    </lineage>
</organism>
<proteinExistence type="predicted"/>
<dbReference type="EMBL" id="UINC01108244">
    <property type="protein sequence ID" value="SVC74203.1"/>
    <property type="molecule type" value="Genomic_DNA"/>
</dbReference>
<dbReference type="PANTHER" id="PTHR34512:SF30">
    <property type="entry name" value="OUTER MEMBRANE PROTEIN ASSEMBLY FACTOR BAMB"/>
    <property type="match status" value="1"/>
</dbReference>
<evidence type="ECO:0000313" key="2">
    <source>
        <dbReference type="EMBL" id="SVC74203.1"/>
    </source>
</evidence>
<feature type="non-terminal residue" evidence="2">
    <location>
        <position position="160"/>
    </location>
</feature>
<accession>A0A382PLE1</accession>
<reference evidence="2" key="1">
    <citation type="submission" date="2018-05" db="EMBL/GenBank/DDBJ databases">
        <authorList>
            <person name="Lanie J.A."/>
            <person name="Ng W.-L."/>
            <person name="Kazmierczak K.M."/>
            <person name="Andrzejewski T.M."/>
            <person name="Davidsen T.M."/>
            <person name="Wayne K.J."/>
            <person name="Tettelin H."/>
            <person name="Glass J.I."/>
            <person name="Rusch D."/>
            <person name="Podicherti R."/>
            <person name="Tsui H.-C.T."/>
            <person name="Winkler M.E."/>
        </authorList>
    </citation>
    <scope>NUCLEOTIDE SEQUENCE</scope>
</reference>
<name>A0A382PLE1_9ZZZZ</name>
<dbReference type="InterPro" id="IPR011047">
    <property type="entry name" value="Quinoprotein_ADH-like_sf"/>
</dbReference>
<dbReference type="Gene3D" id="2.140.10.10">
    <property type="entry name" value="Quinoprotein alcohol dehydrogenase-like superfamily"/>
    <property type="match status" value="1"/>
</dbReference>
<feature type="domain" description="Pyrrolo-quinoline quinone repeat" evidence="1">
    <location>
        <begin position="42"/>
        <end position="120"/>
    </location>
</feature>
<sequence>MQLTQKMLMILVISLGVMVSYGGCSSTAQGVPPEISEHATEWPLPNKDYSSTRATSDSLISSTNVHNLKIEWSFPIPGSGKFGSAATNPLISDNIVYFQDLGSNIFALDLETGDLIWDHLFDSHAGGPNGLAIGWDKIFAPTSQMRFSALNKTTGDEIWR</sequence>
<dbReference type="SUPFAM" id="SSF50998">
    <property type="entry name" value="Quinoprotein alcohol dehydrogenase-like"/>
    <property type="match status" value="1"/>
</dbReference>
<evidence type="ECO:0000259" key="1">
    <source>
        <dbReference type="Pfam" id="PF01011"/>
    </source>
</evidence>